<evidence type="ECO:0000256" key="1">
    <source>
        <dbReference type="SAM" id="Phobius"/>
    </source>
</evidence>
<sequence>MKFILRCLVTAIAVAAAVWLVPGIEVAATTETWVCVAVLAIFLSLLDISIKPILQVLSLPVSVLTLGIFYLVVNTFVLYLASWMANGLFNVGFEISSFGSAFVASIVISIVSSIVGGIAGAND</sequence>
<dbReference type="PANTHER" id="PTHR37309">
    <property type="entry name" value="SLR0284 PROTEIN"/>
    <property type="match status" value="1"/>
</dbReference>
<keyword evidence="1" id="KW-1133">Transmembrane helix</keyword>
<organism evidence="2 3">
    <name type="scientific">Slackia piriformis</name>
    <dbReference type="NCBI Taxonomy" id="626934"/>
    <lineage>
        <taxon>Bacteria</taxon>
        <taxon>Bacillati</taxon>
        <taxon>Actinomycetota</taxon>
        <taxon>Coriobacteriia</taxon>
        <taxon>Eggerthellales</taxon>
        <taxon>Eggerthellaceae</taxon>
        <taxon>Slackia</taxon>
    </lineage>
</organism>
<evidence type="ECO:0000313" key="2">
    <source>
        <dbReference type="EMBL" id="MBS6940096.1"/>
    </source>
</evidence>
<proteinExistence type="predicted"/>
<accession>A0A943YXD4</accession>
<dbReference type="InterPro" id="IPR007165">
    <property type="entry name" value="Phage_holin_4_2"/>
</dbReference>
<keyword evidence="1" id="KW-0812">Transmembrane</keyword>
<dbReference type="AlphaFoldDB" id="A0A943YXD4"/>
<comment type="caution">
    <text evidence="2">The sequence shown here is derived from an EMBL/GenBank/DDBJ whole genome shotgun (WGS) entry which is preliminary data.</text>
</comment>
<name>A0A943YXD4_9ACTN</name>
<feature type="transmembrane region" description="Helical" evidence="1">
    <location>
        <begin position="57"/>
        <end position="81"/>
    </location>
</feature>
<dbReference type="Proteomes" id="UP000727506">
    <property type="component" value="Unassembled WGS sequence"/>
</dbReference>
<evidence type="ECO:0000313" key="3">
    <source>
        <dbReference type="Proteomes" id="UP000727506"/>
    </source>
</evidence>
<feature type="transmembrane region" description="Helical" evidence="1">
    <location>
        <begin position="101"/>
        <end position="121"/>
    </location>
</feature>
<keyword evidence="1" id="KW-0472">Membrane</keyword>
<gene>
    <name evidence="2" type="ORF">KH142_01150</name>
</gene>
<dbReference type="Pfam" id="PF04020">
    <property type="entry name" value="Phage_holin_4_2"/>
    <property type="match status" value="1"/>
</dbReference>
<protein>
    <submittedName>
        <fullName evidence="2">Phage holin family protein</fullName>
    </submittedName>
</protein>
<reference evidence="2" key="1">
    <citation type="submission" date="2021-02" db="EMBL/GenBank/DDBJ databases">
        <title>Infant gut strain persistence is associated with maternal origin, phylogeny, and functional potential including surface adhesion and iron acquisition.</title>
        <authorList>
            <person name="Lou Y.C."/>
        </authorList>
    </citation>
    <scope>NUCLEOTIDE SEQUENCE</scope>
    <source>
        <strain evidence="2">L2_039_000G1_dasL2_039_000G1_concoct_11</strain>
    </source>
</reference>
<dbReference type="PANTHER" id="PTHR37309:SF1">
    <property type="entry name" value="SLR0284 PROTEIN"/>
    <property type="match status" value="1"/>
</dbReference>
<dbReference type="EMBL" id="JAGZSV010000009">
    <property type="protein sequence ID" value="MBS6940096.1"/>
    <property type="molecule type" value="Genomic_DNA"/>
</dbReference>
<feature type="transmembrane region" description="Helical" evidence="1">
    <location>
        <begin position="33"/>
        <end position="50"/>
    </location>
</feature>